<keyword evidence="2" id="KW-1185">Reference proteome</keyword>
<evidence type="ECO:0000313" key="2">
    <source>
        <dbReference type="Proteomes" id="UP001500886"/>
    </source>
</evidence>
<organism evidence="1 2">
    <name type="scientific">Streptomyces luteosporeus</name>
    <dbReference type="NCBI Taxonomy" id="173856"/>
    <lineage>
        <taxon>Bacteria</taxon>
        <taxon>Bacillati</taxon>
        <taxon>Actinomycetota</taxon>
        <taxon>Actinomycetes</taxon>
        <taxon>Kitasatosporales</taxon>
        <taxon>Streptomycetaceae</taxon>
        <taxon>Streptomyces</taxon>
    </lineage>
</organism>
<evidence type="ECO:0000313" key="1">
    <source>
        <dbReference type="EMBL" id="GAA2719189.1"/>
    </source>
</evidence>
<sequence length="59" mass="6594">MANLVQLQAMCWPGSGSTHASIYYHNNQTVSEGMDVLRTFPGRTTIFFSGTYETNVFSE</sequence>
<reference evidence="1 2" key="1">
    <citation type="journal article" date="2019" name="Int. J. Syst. Evol. Microbiol.">
        <title>The Global Catalogue of Microorganisms (GCM) 10K type strain sequencing project: providing services to taxonomists for standard genome sequencing and annotation.</title>
        <authorList>
            <consortium name="The Broad Institute Genomics Platform"/>
            <consortium name="The Broad Institute Genome Sequencing Center for Infectious Disease"/>
            <person name="Wu L."/>
            <person name="Ma J."/>
        </authorList>
    </citation>
    <scope>NUCLEOTIDE SEQUENCE [LARGE SCALE GENOMIC DNA]</scope>
    <source>
        <strain evidence="1 2">JCM 4542</strain>
    </source>
</reference>
<gene>
    <name evidence="1" type="ORF">GCM10010315_36650</name>
</gene>
<accession>A0ABN3TU88</accession>
<dbReference type="EMBL" id="BAAASL010000013">
    <property type="protein sequence ID" value="GAA2719189.1"/>
    <property type="molecule type" value="Genomic_DNA"/>
</dbReference>
<proteinExistence type="predicted"/>
<name>A0ABN3TU88_9ACTN</name>
<protein>
    <submittedName>
        <fullName evidence="1">Uncharacterized protein</fullName>
    </submittedName>
</protein>
<dbReference type="Proteomes" id="UP001500886">
    <property type="component" value="Unassembled WGS sequence"/>
</dbReference>
<comment type="caution">
    <text evidence="1">The sequence shown here is derived from an EMBL/GenBank/DDBJ whole genome shotgun (WGS) entry which is preliminary data.</text>
</comment>